<dbReference type="HOGENOM" id="CLU_033863_7_1_3"/>
<feature type="transmembrane region" description="Helical" evidence="6">
    <location>
        <begin position="188"/>
        <end position="208"/>
    </location>
</feature>
<name>A9BBI5_PROM4</name>
<evidence type="ECO:0000256" key="5">
    <source>
        <dbReference type="ARBA" id="ARBA00023136"/>
    </source>
</evidence>
<dbReference type="SUPFAM" id="SSF103481">
    <property type="entry name" value="Multidrug resistance efflux transporter EmrE"/>
    <property type="match status" value="2"/>
</dbReference>
<dbReference type="STRING" id="93059.P9211_12661"/>
<feature type="transmembrane region" description="Helical" evidence="6">
    <location>
        <begin position="35"/>
        <end position="52"/>
    </location>
</feature>
<proteinExistence type="inferred from homology"/>
<feature type="transmembrane region" description="Helical" evidence="6">
    <location>
        <begin position="220"/>
        <end position="243"/>
    </location>
</feature>
<accession>A9BBI5</accession>
<comment type="subcellular location">
    <subcellularLocation>
        <location evidence="1">Membrane</location>
        <topology evidence="1">Multi-pass membrane protein</topology>
    </subcellularLocation>
</comment>
<dbReference type="Proteomes" id="UP000000788">
    <property type="component" value="Chromosome"/>
</dbReference>
<dbReference type="AlphaFoldDB" id="A9BBI5"/>
<feature type="domain" description="EamA" evidence="8">
    <location>
        <begin position="5"/>
        <end position="134"/>
    </location>
</feature>
<feature type="transmembrane region" description="Helical" evidence="6">
    <location>
        <begin position="64"/>
        <end position="86"/>
    </location>
</feature>
<evidence type="ECO:0000256" key="1">
    <source>
        <dbReference type="ARBA" id="ARBA00004141"/>
    </source>
</evidence>
<dbReference type="InterPro" id="IPR000620">
    <property type="entry name" value="EamA_dom"/>
</dbReference>
<feature type="transmembrane region" description="Helical" evidence="6">
    <location>
        <begin position="278"/>
        <end position="295"/>
    </location>
</feature>
<organism evidence="9 10">
    <name type="scientific">Prochlorococcus marinus (strain MIT 9211)</name>
    <dbReference type="NCBI Taxonomy" id="93059"/>
    <lineage>
        <taxon>Bacteria</taxon>
        <taxon>Bacillati</taxon>
        <taxon>Cyanobacteriota</taxon>
        <taxon>Cyanophyceae</taxon>
        <taxon>Synechococcales</taxon>
        <taxon>Prochlorococcaceae</taxon>
        <taxon>Prochlorococcus</taxon>
    </lineage>
</organism>
<dbReference type="InterPro" id="IPR037185">
    <property type="entry name" value="EmrE-like"/>
</dbReference>
<evidence type="ECO:0000256" key="2">
    <source>
        <dbReference type="ARBA" id="ARBA00007362"/>
    </source>
</evidence>
<evidence type="ECO:0000313" key="10">
    <source>
        <dbReference type="Proteomes" id="UP000000788"/>
    </source>
</evidence>
<evidence type="ECO:0000256" key="4">
    <source>
        <dbReference type="ARBA" id="ARBA00022989"/>
    </source>
</evidence>
<dbReference type="eggNOG" id="COG0697">
    <property type="taxonomic scope" value="Bacteria"/>
</dbReference>
<feature type="signal peptide" evidence="7">
    <location>
        <begin position="1"/>
        <end position="19"/>
    </location>
</feature>
<evidence type="ECO:0000256" key="7">
    <source>
        <dbReference type="SAM" id="SignalP"/>
    </source>
</evidence>
<dbReference type="PANTHER" id="PTHR32322:SF2">
    <property type="entry name" value="EAMA DOMAIN-CONTAINING PROTEIN"/>
    <property type="match status" value="1"/>
</dbReference>
<dbReference type="InterPro" id="IPR050638">
    <property type="entry name" value="AA-Vitamin_Transporters"/>
</dbReference>
<feature type="transmembrane region" description="Helical" evidence="6">
    <location>
        <begin position="250"/>
        <end position="272"/>
    </location>
</feature>
<feature type="transmembrane region" description="Helical" evidence="6">
    <location>
        <begin position="92"/>
        <end position="112"/>
    </location>
</feature>
<keyword evidence="10" id="KW-1185">Reference proteome</keyword>
<evidence type="ECO:0000313" key="9">
    <source>
        <dbReference type="EMBL" id="ABX09197.1"/>
    </source>
</evidence>
<feature type="domain" description="EamA" evidence="8">
    <location>
        <begin position="161"/>
        <end position="295"/>
    </location>
</feature>
<keyword evidence="7" id="KW-0732">Signal</keyword>
<feature type="transmembrane region" description="Helical" evidence="6">
    <location>
        <begin position="119"/>
        <end position="141"/>
    </location>
</feature>
<evidence type="ECO:0000259" key="8">
    <source>
        <dbReference type="Pfam" id="PF00892"/>
    </source>
</evidence>
<gene>
    <name evidence="9" type="ordered locus">P9211_12661</name>
</gene>
<keyword evidence="4 6" id="KW-1133">Transmembrane helix</keyword>
<feature type="chain" id="PRO_5002734675" evidence="7">
    <location>
        <begin position="20"/>
        <end position="317"/>
    </location>
</feature>
<sequence length="317" mass="34624">MLNWLLMILPFALWGTAMAAMAPLVQSGGPEIVAFLRLMPAGFAVILTLLILKRPLTIAKGDLAWFVVFTLIDGTVFQFLLARGLLETGAGLGSVFIDSQPLIVAILARSLFGDAINPVGWSGLMLGLGGIICLGVSPEFISQWLLMGDVVSEGSLFSHGQGWMLGAAIAMALGTVLIRFTCKESDPVAVTGWHMLLGSVPLLTWHIFDKSWPLWPDWSIVQWSFMGYASLFGGALAYGLFFWFANKKELTSFTTLAFLTPVFALISGGIWLGERLLFLQWIGAGLVLISVFLVSQRNRLWESLDNFQEDFKGGISK</sequence>
<keyword evidence="5 6" id="KW-0472">Membrane</keyword>
<evidence type="ECO:0000256" key="3">
    <source>
        <dbReference type="ARBA" id="ARBA00022692"/>
    </source>
</evidence>
<dbReference type="Pfam" id="PF00892">
    <property type="entry name" value="EamA"/>
    <property type="match status" value="2"/>
</dbReference>
<dbReference type="GO" id="GO:0016020">
    <property type="term" value="C:membrane"/>
    <property type="evidence" value="ECO:0007669"/>
    <property type="project" value="UniProtKB-SubCell"/>
</dbReference>
<keyword evidence="3 6" id="KW-0812">Transmembrane</keyword>
<dbReference type="PANTHER" id="PTHR32322">
    <property type="entry name" value="INNER MEMBRANE TRANSPORTER"/>
    <property type="match status" value="1"/>
</dbReference>
<dbReference type="EMBL" id="CP000878">
    <property type="protein sequence ID" value="ABX09197.1"/>
    <property type="molecule type" value="Genomic_DNA"/>
</dbReference>
<protein>
    <submittedName>
        <fullName evidence="9">Putative SMR family transporter, possible pecM-like protein</fullName>
    </submittedName>
</protein>
<dbReference type="KEGG" id="pmj:P9211_12661"/>
<comment type="similarity">
    <text evidence="2">Belongs to the EamA transporter family.</text>
</comment>
<feature type="transmembrane region" description="Helical" evidence="6">
    <location>
        <begin position="161"/>
        <end position="181"/>
    </location>
</feature>
<evidence type="ECO:0000256" key="6">
    <source>
        <dbReference type="SAM" id="Phobius"/>
    </source>
</evidence>
<reference evidence="9 10" key="1">
    <citation type="journal article" date="2007" name="PLoS Genet.">
        <title>Patterns and implications of gene gain and loss in the evolution of Prochlorococcus.</title>
        <authorList>
            <person name="Kettler G.C."/>
            <person name="Martiny A.C."/>
            <person name="Huang K."/>
            <person name="Zucker J."/>
            <person name="Coleman M.L."/>
            <person name="Rodrigue S."/>
            <person name="Chen F."/>
            <person name="Lapidus A."/>
            <person name="Ferriera S."/>
            <person name="Johnson J."/>
            <person name="Steglich C."/>
            <person name="Church G.M."/>
            <person name="Richardson P."/>
            <person name="Chisholm S.W."/>
        </authorList>
    </citation>
    <scope>NUCLEOTIDE SEQUENCE [LARGE SCALE GENOMIC DNA]</scope>
    <source>
        <strain evidence="10">MIT 9211</strain>
    </source>
</reference>